<keyword evidence="4" id="KW-0479">Metal-binding</keyword>
<dbReference type="GO" id="GO:0003677">
    <property type="term" value="F:DNA binding"/>
    <property type="evidence" value="ECO:0007669"/>
    <property type="project" value="InterPro"/>
</dbReference>
<evidence type="ECO:0000313" key="13">
    <source>
        <dbReference type="Proteomes" id="UP000007652"/>
    </source>
</evidence>
<dbReference type="GO" id="GO:0006260">
    <property type="term" value="P:DNA replication"/>
    <property type="evidence" value="ECO:0007669"/>
    <property type="project" value="UniProtKB-KW"/>
</dbReference>
<evidence type="ECO:0000256" key="8">
    <source>
        <dbReference type="ARBA" id="ARBA00023027"/>
    </source>
</evidence>
<dbReference type="STRING" id="857293.CAAU_1778"/>
<accession>I7J5M5</accession>
<proteinExistence type="predicted"/>
<evidence type="ECO:0000256" key="10">
    <source>
        <dbReference type="ARBA" id="ARBA00023211"/>
    </source>
</evidence>
<organism evidence="12 13">
    <name type="scientific">Caloramator australicus RC3</name>
    <dbReference type="NCBI Taxonomy" id="857293"/>
    <lineage>
        <taxon>Bacteria</taxon>
        <taxon>Bacillati</taxon>
        <taxon>Bacillota</taxon>
        <taxon>Clostridia</taxon>
        <taxon>Eubacteriales</taxon>
        <taxon>Clostridiaceae</taxon>
        <taxon>Caloramator</taxon>
    </lineage>
</organism>
<protein>
    <submittedName>
        <fullName evidence="12">DNA ligase</fullName>
        <ecNumber evidence="12">6.5.1.2</ecNumber>
    </submittedName>
</protein>
<dbReference type="Proteomes" id="UP000007652">
    <property type="component" value="Unassembled WGS sequence"/>
</dbReference>
<dbReference type="FunFam" id="1.10.150.20:FF:000006">
    <property type="entry name" value="DNA ligase"/>
    <property type="match status" value="1"/>
</dbReference>
<keyword evidence="9" id="KW-0234">DNA repair</keyword>
<evidence type="ECO:0000256" key="3">
    <source>
        <dbReference type="ARBA" id="ARBA00022705"/>
    </source>
</evidence>
<evidence type="ECO:0000256" key="2">
    <source>
        <dbReference type="ARBA" id="ARBA00022598"/>
    </source>
</evidence>
<reference evidence="12 13" key="1">
    <citation type="journal article" date="2011" name="J. Bacteriol.">
        <title>Draft genome sequence of Caloramator australicus strain RC3T, a thermoanaerobe from the Great Artesian Basin of Australia.</title>
        <authorList>
            <person name="Ogg C.D."/>
            <person name="Patel B.K.C."/>
        </authorList>
    </citation>
    <scope>NUCLEOTIDE SEQUENCE [LARGE SCALE GENOMIC DNA]</scope>
    <source>
        <strain evidence="12 13">RC3</strain>
    </source>
</reference>
<dbReference type="CDD" id="cd17748">
    <property type="entry name" value="BRCT_DNA_ligase_like"/>
    <property type="match status" value="1"/>
</dbReference>
<sequence>MPKNCPVCGGLAVREEGEAVLRCTNMSCPAQIKRSIVHFASRDAMNIEGLGPQVVNLLLDNNLIKDAADLYFLKEEDLVNLPRFGKKSAAKLIQAIQKSKENDLERFLFGLGIRYVGLKSAKNLTKYFKTLENIMKAGIEDFMQVEEIGEKIARSIFEFFKEEHNLQLIEKFKLAGVNMATLKEGSAAPQIFEGKTIVVTGTLEKFTRDEVESLIERLGGKVSGSVSKKTSFVLVGESPGSKLKKAQELNINIVNEAEFLEMIKEAENI</sequence>
<gene>
    <name evidence="12" type="ORF">CAAU_1778</name>
</gene>
<dbReference type="EC" id="6.5.1.2" evidence="12"/>
<dbReference type="InterPro" id="IPR010994">
    <property type="entry name" value="RuvA_2-like"/>
</dbReference>
<evidence type="ECO:0000256" key="5">
    <source>
        <dbReference type="ARBA" id="ARBA00022763"/>
    </source>
</evidence>
<keyword evidence="10" id="KW-0464">Manganese</keyword>
<keyword evidence="6" id="KW-0862">Zinc</keyword>
<keyword evidence="13" id="KW-1185">Reference proteome</keyword>
<keyword evidence="7" id="KW-0460">Magnesium</keyword>
<dbReference type="GO" id="GO:0006281">
    <property type="term" value="P:DNA repair"/>
    <property type="evidence" value="ECO:0007669"/>
    <property type="project" value="UniProtKB-KW"/>
</dbReference>
<dbReference type="SMART" id="SM00292">
    <property type="entry name" value="BRCT"/>
    <property type="match status" value="1"/>
</dbReference>
<dbReference type="FunFam" id="3.40.50.10190:FF:000054">
    <property type="entry name" value="DNA ligase"/>
    <property type="match status" value="1"/>
</dbReference>
<evidence type="ECO:0000256" key="6">
    <source>
        <dbReference type="ARBA" id="ARBA00022833"/>
    </source>
</evidence>
<evidence type="ECO:0000256" key="1">
    <source>
        <dbReference type="ARBA" id="ARBA00004067"/>
    </source>
</evidence>
<name>I7J5M5_9CLOT</name>
<dbReference type="AlphaFoldDB" id="I7J5M5"/>
<dbReference type="EMBL" id="CAKP01000096">
    <property type="protein sequence ID" value="CCJ33862.1"/>
    <property type="molecule type" value="Genomic_DNA"/>
</dbReference>
<dbReference type="Pfam" id="PF12826">
    <property type="entry name" value="HHH_2"/>
    <property type="match status" value="1"/>
</dbReference>
<dbReference type="InterPro" id="IPR001357">
    <property type="entry name" value="BRCT_dom"/>
</dbReference>
<dbReference type="Pfam" id="PF00533">
    <property type="entry name" value="BRCT"/>
    <property type="match status" value="1"/>
</dbReference>
<dbReference type="eggNOG" id="COG0272">
    <property type="taxonomic scope" value="Bacteria"/>
</dbReference>
<evidence type="ECO:0000256" key="7">
    <source>
        <dbReference type="ARBA" id="ARBA00022842"/>
    </source>
</evidence>
<evidence type="ECO:0000256" key="9">
    <source>
        <dbReference type="ARBA" id="ARBA00023204"/>
    </source>
</evidence>
<feature type="domain" description="BRCT" evidence="11">
    <location>
        <begin position="187"/>
        <end position="269"/>
    </location>
</feature>
<evidence type="ECO:0000256" key="4">
    <source>
        <dbReference type="ARBA" id="ARBA00022723"/>
    </source>
</evidence>
<dbReference type="FunFam" id="1.10.150.20:FF:000007">
    <property type="entry name" value="DNA ligase"/>
    <property type="match status" value="1"/>
</dbReference>
<dbReference type="Gene3D" id="1.10.150.20">
    <property type="entry name" value="5' to 3' exonuclease, C-terminal subdomain"/>
    <property type="match status" value="2"/>
</dbReference>
<keyword evidence="2 12" id="KW-0436">Ligase</keyword>
<keyword evidence="5" id="KW-0227">DNA damage</keyword>
<keyword evidence="8" id="KW-0520">NAD</keyword>
<dbReference type="InterPro" id="IPR004149">
    <property type="entry name" value="Znf_DNAligase_C4"/>
</dbReference>
<dbReference type="GO" id="GO:0003911">
    <property type="term" value="F:DNA ligase (NAD+) activity"/>
    <property type="evidence" value="ECO:0007669"/>
    <property type="project" value="UniProtKB-EC"/>
</dbReference>
<dbReference type="InterPro" id="IPR036420">
    <property type="entry name" value="BRCT_dom_sf"/>
</dbReference>
<dbReference type="InterPro" id="IPR041663">
    <property type="entry name" value="DisA/LigA_HHH"/>
</dbReference>
<dbReference type="Gene3D" id="3.40.50.10190">
    <property type="entry name" value="BRCT domain"/>
    <property type="match status" value="1"/>
</dbReference>
<evidence type="ECO:0000259" key="11">
    <source>
        <dbReference type="PROSITE" id="PS50172"/>
    </source>
</evidence>
<dbReference type="Pfam" id="PF03119">
    <property type="entry name" value="DNA_ligase_ZBD"/>
    <property type="match status" value="1"/>
</dbReference>
<dbReference type="InterPro" id="IPR003583">
    <property type="entry name" value="Hlx-hairpin-Hlx_DNA-bd_motif"/>
</dbReference>
<dbReference type="PROSITE" id="PS50172">
    <property type="entry name" value="BRCT"/>
    <property type="match status" value="1"/>
</dbReference>
<dbReference type="SMART" id="SM00278">
    <property type="entry name" value="HhH1"/>
    <property type="match status" value="3"/>
</dbReference>
<dbReference type="Pfam" id="PF14520">
    <property type="entry name" value="HHH_5"/>
    <property type="match status" value="1"/>
</dbReference>
<dbReference type="SUPFAM" id="SSF47781">
    <property type="entry name" value="RuvA domain 2-like"/>
    <property type="match status" value="1"/>
</dbReference>
<evidence type="ECO:0000313" key="12">
    <source>
        <dbReference type="EMBL" id="CCJ33862.1"/>
    </source>
</evidence>
<comment type="caution">
    <text evidence="12">The sequence shown here is derived from an EMBL/GenBank/DDBJ whole genome shotgun (WGS) entry which is preliminary data.</text>
</comment>
<keyword evidence="3" id="KW-0235">DNA replication</keyword>
<dbReference type="Gene3D" id="6.20.10.30">
    <property type="match status" value="1"/>
</dbReference>
<dbReference type="GO" id="GO:0046872">
    <property type="term" value="F:metal ion binding"/>
    <property type="evidence" value="ECO:0007669"/>
    <property type="project" value="UniProtKB-KW"/>
</dbReference>
<comment type="function">
    <text evidence="1">DNA ligase that catalyzes the formation of phosphodiester linkages between 5'-phosphoryl and 3'-hydroxyl groups in double-stranded DNA using NAD as a coenzyme and as the energy source for the reaction. It is essential for DNA replication and repair of damaged DNA.</text>
</comment>
<dbReference type="SUPFAM" id="SSF52113">
    <property type="entry name" value="BRCT domain"/>
    <property type="match status" value="1"/>
</dbReference>